<evidence type="ECO:0000313" key="4">
    <source>
        <dbReference type="EMBL" id="UOM51745.1"/>
    </source>
</evidence>
<dbReference type="EMBL" id="CP094929">
    <property type="protein sequence ID" value="UOM51745.1"/>
    <property type="molecule type" value="Genomic_DNA"/>
</dbReference>
<reference evidence="5" key="1">
    <citation type="journal article" date="2024" name="J Bioinform Genom">
        <title>Complete genome sequence of the type strain bacterium Sphaerochaeta associata GLS2t (VKM B-2742)t.</title>
        <authorList>
            <person name="Troshina O.Y."/>
            <person name="Tepeeva A.N."/>
            <person name="Arzamasceva V.O."/>
            <person name="Whitman W.B."/>
            <person name="Varghese N."/>
            <person name="Shapiro N."/>
            <person name="Woyke T."/>
            <person name="Kripides N.C."/>
            <person name="Vasilenko O.V."/>
        </authorList>
    </citation>
    <scope>NUCLEOTIDE SEQUENCE [LARGE SCALE GENOMIC DNA]</scope>
    <source>
        <strain evidence="5">GLS2T</strain>
    </source>
</reference>
<evidence type="ECO:0000313" key="5">
    <source>
        <dbReference type="Proteomes" id="UP000829708"/>
    </source>
</evidence>
<evidence type="ECO:0000256" key="2">
    <source>
        <dbReference type="ARBA" id="ARBA00023295"/>
    </source>
</evidence>
<dbReference type="RefSeq" id="WP_244773420.1">
    <property type="nucleotide sequence ID" value="NZ_CP094929.1"/>
</dbReference>
<evidence type="ECO:0000256" key="1">
    <source>
        <dbReference type="ARBA" id="ARBA00022801"/>
    </source>
</evidence>
<gene>
    <name evidence="4" type="ORF">MUG09_03000</name>
</gene>
<dbReference type="InterPro" id="IPR001910">
    <property type="entry name" value="Inosine/uridine_hydrolase_dom"/>
</dbReference>
<keyword evidence="1 4" id="KW-0378">Hydrolase</keyword>
<evidence type="ECO:0000259" key="3">
    <source>
        <dbReference type="Pfam" id="PF01156"/>
    </source>
</evidence>
<dbReference type="InterPro" id="IPR023186">
    <property type="entry name" value="IUNH"/>
</dbReference>
<sequence length="307" mass="34697">MRYTSYAFQVPEEKIVRVITNTDAKNEADDQFAIVHALLSPKFENVGFIAAHYGITRHQDSMQQSYRELETIFEKMGFPSDGLLFHGCERPLASKTELLPSEGASLIIEEAMKDDPRPLYVLFLGPLTDLASAYLQEPRIANRLTAIWIGGGAYPSGSIEYNLSNDIHAANVVFSSTIPVWQVPKNVYEMIPVSLAELEQKVYPHGEIGAYLLDQLNEHAHEEGPRKSAFRSGETWVLGDSPAVGLVLYEHRYEFDWVPAPMIGMDMQYVHTGLNRPIRVYRRIDPRLILEDFYSKLALFASTTART</sequence>
<dbReference type="PANTHER" id="PTHR12304">
    <property type="entry name" value="INOSINE-URIDINE PREFERRING NUCLEOSIDE HYDROLASE"/>
    <property type="match status" value="1"/>
</dbReference>
<dbReference type="PANTHER" id="PTHR12304:SF4">
    <property type="entry name" value="URIDINE NUCLEOSIDASE"/>
    <property type="match status" value="1"/>
</dbReference>
<dbReference type="InterPro" id="IPR036452">
    <property type="entry name" value="Ribo_hydro-like"/>
</dbReference>
<keyword evidence="5" id="KW-1185">Reference proteome</keyword>
<dbReference type="GO" id="GO:0016787">
    <property type="term" value="F:hydrolase activity"/>
    <property type="evidence" value="ECO:0007669"/>
    <property type="project" value="UniProtKB-KW"/>
</dbReference>
<feature type="domain" description="Inosine/uridine-preferring nucleoside hydrolase" evidence="3">
    <location>
        <begin position="18"/>
        <end position="250"/>
    </location>
</feature>
<proteinExistence type="predicted"/>
<dbReference type="Proteomes" id="UP000829708">
    <property type="component" value="Chromosome"/>
</dbReference>
<keyword evidence="2" id="KW-0326">Glycosidase</keyword>
<protein>
    <submittedName>
        <fullName evidence="4">Nucleoside hydrolase</fullName>
    </submittedName>
</protein>
<accession>A0ABY4DCG7</accession>
<dbReference type="Pfam" id="PF01156">
    <property type="entry name" value="IU_nuc_hydro"/>
    <property type="match status" value="1"/>
</dbReference>
<name>A0ABY4DCG7_9SPIR</name>
<dbReference type="Gene3D" id="3.90.245.10">
    <property type="entry name" value="Ribonucleoside hydrolase-like"/>
    <property type="match status" value="1"/>
</dbReference>
<organism evidence="4 5">
    <name type="scientific">Sphaerochaeta associata</name>
    <dbReference type="NCBI Taxonomy" id="1129264"/>
    <lineage>
        <taxon>Bacteria</taxon>
        <taxon>Pseudomonadati</taxon>
        <taxon>Spirochaetota</taxon>
        <taxon>Spirochaetia</taxon>
        <taxon>Spirochaetales</taxon>
        <taxon>Sphaerochaetaceae</taxon>
        <taxon>Sphaerochaeta</taxon>
    </lineage>
</organism>
<dbReference type="SUPFAM" id="SSF53590">
    <property type="entry name" value="Nucleoside hydrolase"/>
    <property type="match status" value="1"/>
</dbReference>